<dbReference type="GO" id="GO:0003677">
    <property type="term" value="F:DNA binding"/>
    <property type="evidence" value="ECO:0007669"/>
    <property type="project" value="UniProtKB-KW"/>
</dbReference>
<dbReference type="EMBL" id="CP136925">
    <property type="protein sequence ID" value="WXA14658.1"/>
    <property type="molecule type" value="Genomic_DNA"/>
</dbReference>
<dbReference type="AlphaFoldDB" id="A0AAU6PBP0"/>
<dbReference type="GO" id="GO:0005829">
    <property type="term" value="C:cytosol"/>
    <property type="evidence" value="ECO:0007669"/>
    <property type="project" value="TreeGrafter"/>
</dbReference>
<evidence type="ECO:0000256" key="3">
    <source>
        <dbReference type="ARBA" id="ARBA00023125"/>
    </source>
</evidence>
<dbReference type="Gene3D" id="4.10.520.10">
    <property type="entry name" value="IHF-like DNA-binding proteins"/>
    <property type="match status" value="1"/>
</dbReference>
<dbReference type="GO" id="GO:0030261">
    <property type="term" value="P:chromosome condensation"/>
    <property type="evidence" value="ECO:0007669"/>
    <property type="project" value="UniProtKB-KW"/>
</dbReference>
<accession>A0AAU6PBP0</accession>
<protein>
    <submittedName>
        <fullName evidence="6">HU family DNA-binding protein</fullName>
    </submittedName>
</protein>
<gene>
    <name evidence="6" type="ORF">R3L15_00510</name>
    <name evidence="5" type="ORF">R3L16_06885</name>
</gene>
<evidence type="ECO:0000256" key="2">
    <source>
        <dbReference type="ARBA" id="ARBA00023067"/>
    </source>
</evidence>
<dbReference type="InterPro" id="IPR010992">
    <property type="entry name" value="IHF-like_DNA-bd_dom_sf"/>
</dbReference>
<dbReference type="Pfam" id="PF00216">
    <property type="entry name" value="Bac_DNA_binding"/>
    <property type="match status" value="1"/>
</dbReference>
<evidence type="ECO:0000256" key="4">
    <source>
        <dbReference type="RuleBase" id="RU003939"/>
    </source>
</evidence>
<evidence type="ECO:0000313" key="5">
    <source>
        <dbReference type="EMBL" id="WXA04229.1"/>
    </source>
</evidence>
<keyword evidence="2" id="KW-0226">DNA condensation</keyword>
<dbReference type="RefSeq" id="WP_317124821.1">
    <property type="nucleotide sequence ID" value="NZ_CP136925.1"/>
</dbReference>
<sequence>MQNILKMTKADLVAKISERLGIEKGDVQATVETFMDEVKTSLESGDNVYLRGFGSFIVKTRAEKTGRNISKNTTIKIPAHNIPAFKPAKVFLEGVKANVEVK</sequence>
<keyword evidence="3 6" id="KW-0238">DNA-binding</keyword>
<dbReference type="KEGG" id="mcaa:R3L15_00510"/>
<keyword evidence="7" id="KW-1185">Reference proteome</keyword>
<comment type="similarity">
    <text evidence="1 4">Belongs to the bacterial histone-like protein family.</text>
</comment>
<name>A0AAU6PBP0_9FLAO</name>
<organism evidence="6">
    <name type="scientific">Mangrovimonas cancribranchiae</name>
    <dbReference type="NCBI Taxonomy" id="3080055"/>
    <lineage>
        <taxon>Bacteria</taxon>
        <taxon>Pseudomonadati</taxon>
        <taxon>Bacteroidota</taxon>
        <taxon>Flavobacteriia</taxon>
        <taxon>Flavobacteriales</taxon>
        <taxon>Flavobacteriaceae</taxon>
        <taxon>Mangrovimonas</taxon>
    </lineage>
</organism>
<proteinExistence type="inferred from homology"/>
<dbReference type="SMART" id="SM00411">
    <property type="entry name" value="BHL"/>
    <property type="match status" value="1"/>
</dbReference>
<dbReference type="GO" id="GO:0030527">
    <property type="term" value="F:structural constituent of chromatin"/>
    <property type="evidence" value="ECO:0007669"/>
    <property type="project" value="InterPro"/>
</dbReference>
<dbReference type="EMBL" id="CP136924">
    <property type="protein sequence ID" value="WXA04229.1"/>
    <property type="molecule type" value="Genomic_DNA"/>
</dbReference>
<dbReference type="PRINTS" id="PR01727">
    <property type="entry name" value="DNABINDINGHU"/>
</dbReference>
<dbReference type="InterPro" id="IPR000119">
    <property type="entry name" value="Hist_DNA-bd"/>
</dbReference>
<evidence type="ECO:0000256" key="1">
    <source>
        <dbReference type="ARBA" id="ARBA00010529"/>
    </source>
</evidence>
<dbReference type="SUPFAM" id="SSF47729">
    <property type="entry name" value="IHF-like DNA-binding proteins"/>
    <property type="match status" value="1"/>
</dbReference>
<dbReference type="CDD" id="cd13836">
    <property type="entry name" value="IHF_B"/>
    <property type="match status" value="1"/>
</dbReference>
<reference evidence="6 7" key="1">
    <citation type="submission" date="2023-10" db="EMBL/GenBank/DDBJ databases">
        <title>Culture-based analysis of two novel bacteria associated with mangrove crab gills.</title>
        <authorList>
            <person name="Yang X."/>
            <person name="Garuglieri E."/>
            <person name="Van Goethem M.W."/>
            <person name="Fusi M."/>
            <person name="Marasco R."/>
            <person name="Daffonchio D.G."/>
        </authorList>
    </citation>
    <scope>NUCLEOTIDE SEQUENCE</scope>
    <source>
        <strain evidence="6">UG2-1</strain>
        <strain evidence="5">UG2-2</strain>
        <strain evidence="7">UG2_2</strain>
    </source>
</reference>
<dbReference type="PANTHER" id="PTHR33175:SF3">
    <property type="entry name" value="DNA-BINDING PROTEIN HU-BETA"/>
    <property type="match status" value="1"/>
</dbReference>
<evidence type="ECO:0000313" key="7">
    <source>
        <dbReference type="Proteomes" id="UP001368318"/>
    </source>
</evidence>
<dbReference type="PANTHER" id="PTHR33175">
    <property type="entry name" value="DNA-BINDING PROTEIN HU"/>
    <property type="match status" value="1"/>
</dbReference>
<dbReference type="Proteomes" id="UP001368318">
    <property type="component" value="Chromosome"/>
</dbReference>
<evidence type="ECO:0000313" key="6">
    <source>
        <dbReference type="EMBL" id="WXA14658.1"/>
    </source>
</evidence>